<dbReference type="AlphaFoldDB" id="A0A5N6TJH4"/>
<sequence>MNKLIFTLCDDVGGRQWHPFWNGNVVDHKSGNTFYIRSKSDPRVFWDEYQGKIYASQQGRTRFVITNRDKKYDGSVMIGSDSIWISPVRDKNYLVSVGNDRGLILDRNGSEFSFGDLKDSFLSSGDVGSARVVKDRNNGEEWELVA</sequence>
<dbReference type="EMBL" id="ML742258">
    <property type="protein sequence ID" value="KAE8146503.1"/>
    <property type="molecule type" value="Genomic_DNA"/>
</dbReference>
<dbReference type="Proteomes" id="UP000325780">
    <property type="component" value="Unassembled WGS sequence"/>
</dbReference>
<keyword evidence="2" id="KW-1185">Reference proteome</keyword>
<dbReference type="OrthoDB" id="5364171at2759"/>
<evidence type="ECO:0000313" key="1">
    <source>
        <dbReference type="EMBL" id="KAE8146503.1"/>
    </source>
</evidence>
<proteinExistence type="predicted"/>
<protein>
    <recommendedName>
        <fullName evidence="3">Ricin B lectin domain-containing protein</fullName>
    </recommendedName>
</protein>
<organism evidence="1 2">
    <name type="scientific">Aspergillus avenaceus</name>
    <dbReference type="NCBI Taxonomy" id="36643"/>
    <lineage>
        <taxon>Eukaryota</taxon>
        <taxon>Fungi</taxon>
        <taxon>Dikarya</taxon>
        <taxon>Ascomycota</taxon>
        <taxon>Pezizomycotina</taxon>
        <taxon>Eurotiomycetes</taxon>
        <taxon>Eurotiomycetidae</taxon>
        <taxon>Eurotiales</taxon>
        <taxon>Aspergillaceae</taxon>
        <taxon>Aspergillus</taxon>
        <taxon>Aspergillus subgen. Circumdati</taxon>
    </lineage>
</organism>
<evidence type="ECO:0000313" key="2">
    <source>
        <dbReference type="Proteomes" id="UP000325780"/>
    </source>
</evidence>
<evidence type="ECO:0008006" key="3">
    <source>
        <dbReference type="Google" id="ProtNLM"/>
    </source>
</evidence>
<reference evidence="1 2" key="1">
    <citation type="submission" date="2019-04" db="EMBL/GenBank/DDBJ databases">
        <title>Friends and foes A comparative genomics study of 23 Aspergillus species from section Flavi.</title>
        <authorList>
            <consortium name="DOE Joint Genome Institute"/>
            <person name="Kjaerbolling I."/>
            <person name="Vesth T."/>
            <person name="Frisvad J.C."/>
            <person name="Nybo J.L."/>
            <person name="Theobald S."/>
            <person name="Kildgaard S."/>
            <person name="Isbrandt T."/>
            <person name="Kuo A."/>
            <person name="Sato A."/>
            <person name="Lyhne E.K."/>
            <person name="Kogle M.E."/>
            <person name="Wiebenga A."/>
            <person name="Kun R.S."/>
            <person name="Lubbers R.J."/>
            <person name="Makela M.R."/>
            <person name="Barry K."/>
            <person name="Chovatia M."/>
            <person name="Clum A."/>
            <person name="Daum C."/>
            <person name="Haridas S."/>
            <person name="He G."/>
            <person name="LaButti K."/>
            <person name="Lipzen A."/>
            <person name="Mondo S."/>
            <person name="Riley R."/>
            <person name="Salamov A."/>
            <person name="Simmons B.A."/>
            <person name="Magnuson J.K."/>
            <person name="Henrissat B."/>
            <person name="Mortensen U.H."/>
            <person name="Larsen T.O."/>
            <person name="Devries R.P."/>
            <person name="Grigoriev I.V."/>
            <person name="Machida M."/>
            <person name="Baker S.E."/>
            <person name="Andersen M.R."/>
        </authorList>
    </citation>
    <scope>NUCLEOTIDE SEQUENCE [LARGE SCALE GENOMIC DNA]</scope>
    <source>
        <strain evidence="1 2">IBT 18842</strain>
    </source>
</reference>
<gene>
    <name evidence="1" type="ORF">BDV25DRAFT_162321</name>
</gene>
<accession>A0A5N6TJH4</accession>
<name>A0A5N6TJH4_ASPAV</name>